<keyword evidence="1" id="KW-0547">Nucleotide-binding</keyword>
<feature type="domain" description="UvrD-like helicase C-terminal" evidence="6">
    <location>
        <begin position="405"/>
        <end position="473"/>
    </location>
</feature>
<dbReference type="RefSeq" id="WP_152369397.1">
    <property type="nucleotide sequence ID" value="NZ_BMSJ01000014.1"/>
</dbReference>
<reference evidence="8 9" key="2">
    <citation type="submission" date="2017-09" db="EMBL/GenBank/DDBJ databases">
        <authorList>
            <person name="Lee N."/>
            <person name="Cho B.-K."/>
        </authorList>
    </citation>
    <scope>NUCLEOTIDE SEQUENCE [LARGE SCALE GENOMIC DNA]</scope>
    <source>
        <strain evidence="8 9">ATCC 19740</strain>
    </source>
</reference>
<keyword evidence="2" id="KW-0378">Hydrolase</keyword>
<evidence type="ECO:0000313" key="8">
    <source>
        <dbReference type="EMBL" id="QEV30904.1"/>
    </source>
</evidence>
<dbReference type="GeneID" id="95452325"/>
<dbReference type="AlphaFoldDB" id="A0AAV4KRM4"/>
<dbReference type="Proteomes" id="UP000326029">
    <property type="component" value="Chromosome"/>
</dbReference>
<name>A0AAV4KRM4_9ACTN</name>
<dbReference type="SUPFAM" id="SSF52540">
    <property type="entry name" value="P-loop containing nucleoside triphosphate hydrolases"/>
    <property type="match status" value="1"/>
</dbReference>
<dbReference type="InterPro" id="IPR014017">
    <property type="entry name" value="DNA_helicase_UvrD-like_C"/>
</dbReference>
<sequence length="499" mass="54527">MLFTPTDEQTRAADRFGAGDHMALQAGAGTGKTSTLALLAQSTRRRGRYIAYNRAIAQEAAARFPATVTCKTAHALAYAVIGHRYARRLDAPRRPAWRTGQDLGITKPVRVGDHTLMPATLSNSALRTVTRFCHSADPEITDHHVPPLRGLENPDVQGQLTSLVLPYARKAWEDLQNPNNGVVRFDPDHFLKIWSLTNPRIPADFLLLDEAQDTNPVVEHIFNSQRDHAQLVLVGDSAQAIYHWRGAKDVMTAFNGTHLTLSRSFRFGPRLAEEANRWLAIAGAPIRLTGTDTTPTELGPLTHPDAILCRTNVGAMKHVMNLLATGTQVALVGGGASLRALALAARDLKNGRRTSHPELVLFPTWQTVQDYAAHDPCGRDLQPLVDLVDTHGTDAILTAVNHLTTEEHAQVTVSTAHKAKGREWARVQIADDFAPPKDTDEQDSQGRPVPGPIDDAEARLAYVAVTRARTRLDIGGLAWIDTHPDGRPLTTRAAGLSER</sequence>
<reference evidence="7" key="3">
    <citation type="submission" date="2023-08" db="EMBL/GenBank/DDBJ databases">
        <authorList>
            <person name="Sun Q."/>
            <person name="Ohkuma M."/>
        </authorList>
    </citation>
    <scope>NUCLEOTIDE SEQUENCE</scope>
    <source>
        <strain evidence="7">JCM 4205</strain>
    </source>
</reference>
<dbReference type="Proteomes" id="UP000642014">
    <property type="component" value="Unassembled WGS sequence"/>
</dbReference>
<dbReference type="GO" id="GO:0005524">
    <property type="term" value="F:ATP binding"/>
    <property type="evidence" value="ECO:0007669"/>
    <property type="project" value="UniProtKB-KW"/>
</dbReference>
<dbReference type="GO" id="GO:0003677">
    <property type="term" value="F:DNA binding"/>
    <property type="evidence" value="ECO:0007669"/>
    <property type="project" value="InterPro"/>
</dbReference>
<evidence type="ECO:0000256" key="5">
    <source>
        <dbReference type="SAM" id="MobiDB-lite"/>
    </source>
</evidence>
<evidence type="ECO:0000259" key="6">
    <source>
        <dbReference type="Pfam" id="PF13361"/>
    </source>
</evidence>
<evidence type="ECO:0000256" key="2">
    <source>
        <dbReference type="ARBA" id="ARBA00022801"/>
    </source>
</evidence>
<evidence type="ECO:0000256" key="1">
    <source>
        <dbReference type="ARBA" id="ARBA00022741"/>
    </source>
</evidence>
<dbReference type="PANTHER" id="PTHR11070">
    <property type="entry name" value="UVRD / RECB / PCRA DNA HELICASE FAMILY MEMBER"/>
    <property type="match status" value="1"/>
</dbReference>
<dbReference type="GO" id="GO:0000724">
    <property type="term" value="P:double-strand break repair via homologous recombination"/>
    <property type="evidence" value="ECO:0007669"/>
    <property type="project" value="TreeGrafter"/>
</dbReference>
<evidence type="ECO:0000313" key="10">
    <source>
        <dbReference type="Proteomes" id="UP000642014"/>
    </source>
</evidence>
<evidence type="ECO:0000256" key="4">
    <source>
        <dbReference type="ARBA" id="ARBA00022840"/>
    </source>
</evidence>
<dbReference type="EMBL" id="BMSJ01000014">
    <property type="protein sequence ID" value="GGR48431.1"/>
    <property type="molecule type" value="Genomic_DNA"/>
</dbReference>
<proteinExistence type="predicted"/>
<dbReference type="PANTHER" id="PTHR11070:SF30">
    <property type="entry name" value="F-BOX DNA HELICASE 1"/>
    <property type="match status" value="1"/>
</dbReference>
<gene>
    <name evidence="8" type="ORF">CP977_00755</name>
    <name evidence="7" type="ORF">GCM10010497_59920</name>
</gene>
<dbReference type="InterPro" id="IPR027417">
    <property type="entry name" value="P-loop_NTPase"/>
</dbReference>
<dbReference type="Pfam" id="PF13245">
    <property type="entry name" value="AAA_19"/>
    <property type="match status" value="1"/>
</dbReference>
<dbReference type="EMBL" id="CP023693">
    <property type="protein sequence ID" value="QEV30904.1"/>
    <property type="molecule type" value="Genomic_DNA"/>
</dbReference>
<protein>
    <submittedName>
        <fullName evidence="8">ATP-dependent helicase</fullName>
    </submittedName>
    <submittedName>
        <fullName evidence="7">DNA helicase</fullName>
    </submittedName>
</protein>
<keyword evidence="4" id="KW-0067">ATP-binding</keyword>
<keyword evidence="9" id="KW-1185">Reference proteome</keyword>
<organism evidence="7 10">
    <name type="scientific">Streptomyces cinereoruber</name>
    <dbReference type="NCBI Taxonomy" id="67260"/>
    <lineage>
        <taxon>Bacteria</taxon>
        <taxon>Bacillati</taxon>
        <taxon>Actinomycetota</taxon>
        <taxon>Actinomycetes</taxon>
        <taxon>Kitasatosporales</taxon>
        <taxon>Streptomycetaceae</taxon>
        <taxon>Streptomyces</taxon>
    </lineage>
</organism>
<keyword evidence="3 7" id="KW-0347">Helicase</keyword>
<dbReference type="GO" id="GO:0016787">
    <property type="term" value="F:hydrolase activity"/>
    <property type="evidence" value="ECO:0007669"/>
    <property type="project" value="UniProtKB-KW"/>
</dbReference>
<evidence type="ECO:0000256" key="3">
    <source>
        <dbReference type="ARBA" id="ARBA00022806"/>
    </source>
</evidence>
<dbReference type="GO" id="GO:0043138">
    <property type="term" value="F:3'-5' DNA helicase activity"/>
    <property type="evidence" value="ECO:0007669"/>
    <property type="project" value="TreeGrafter"/>
</dbReference>
<evidence type="ECO:0000313" key="9">
    <source>
        <dbReference type="Proteomes" id="UP000326029"/>
    </source>
</evidence>
<evidence type="ECO:0000313" key="7">
    <source>
        <dbReference type="EMBL" id="GGR48431.1"/>
    </source>
</evidence>
<dbReference type="Gene3D" id="3.40.50.300">
    <property type="entry name" value="P-loop containing nucleotide triphosphate hydrolases"/>
    <property type="match status" value="2"/>
</dbReference>
<accession>A0AAV4KRM4</accession>
<dbReference type="GO" id="GO:0031297">
    <property type="term" value="P:replication fork processing"/>
    <property type="evidence" value="ECO:0007669"/>
    <property type="project" value="TreeGrafter"/>
</dbReference>
<reference evidence="7 10" key="1">
    <citation type="journal article" date="2014" name="Int. J. Syst. Evol. Microbiol.">
        <title>Complete genome sequence of Corynebacterium casei LMG S-19264T (=DSM 44701T), isolated from a smear-ripened cheese.</title>
        <authorList>
            <consortium name="US DOE Joint Genome Institute (JGI-PGF)"/>
            <person name="Walter F."/>
            <person name="Albersmeier A."/>
            <person name="Kalinowski J."/>
            <person name="Ruckert C."/>
        </authorList>
    </citation>
    <scope>NUCLEOTIDE SEQUENCE [LARGE SCALE GENOMIC DNA]</scope>
    <source>
        <strain evidence="7 10">JCM 4205</strain>
    </source>
</reference>
<dbReference type="InterPro" id="IPR000212">
    <property type="entry name" value="DNA_helicase_UvrD/REP"/>
</dbReference>
<feature type="region of interest" description="Disordered" evidence="5">
    <location>
        <begin position="432"/>
        <end position="455"/>
    </location>
</feature>
<dbReference type="Pfam" id="PF13361">
    <property type="entry name" value="UvrD_C"/>
    <property type="match status" value="1"/>
</dbReference>